<dbReference type="Gene3D" id="3.30.420.10">
    <property type="entry name" value="Ribonuclease H-like superfamily/Ribonuclease H"/>
    <property type="match status" value="1"/>
</dbReference>
<dbReference type="InterPro" id="IPR000953">
    <property type="entry name" value="Chromo/chromo_shadow_dom"/>
</dbReference>
<dbReference type="InterPro" id="IPR056924">
    <property type="entry name" value="SH3_Tf2-1"/>
</dbReference>
<dbReference type="Gene3D" id="2.40.50.40">
    <property type="match status" value="1"/>
</dbReference>
<protein>
    <recommendedName>
        <fullName evidence="1">RNA-directed DNA polymerase</fullName>
        <ecNumber evidence="1">2.7.7.49</ecNumber>
    </recommendedName>
</protein>
<dbReference type="Proteomes" id="UP001234989">
    <property type="component" value="Chromosome 1"/>
</dbReference>
<dbReference type="EC" id="2.7.7.49" evidence="1"/>
<keyword evidence="4" id="KW-0540">Nuclease</keyword>
<dbReference type="Pfam" id="PF13975">
    <property type="entry name" value="gag-asp_proteas"/>
    <property type="match status" value="1"/>
</dbReference>
<evidence type="ECO:0000256" key="7">
    <source>
        <dbReference type="ARBA" id="ARBA00022918"/>
    </source>
</evidence>
<dbReference type="InterPro" id="IPR021109">
    <property type="entry name" value="Peptidase_aspartic_dom_sf"/>
</dbReference>
<evidence type="ECO:0000256" key="4">
    <source>
        <dbReference type="ARBA" id="ARBA00022722"/>
    </source>
</evidence>
<dbReference type="CDD" id="cd00303">
    <property type="entry name" value="retropepsin_like"/>
    <property type="match status" value="1"/>
</dbReference>
<dbReference type="InterPro" id="IPR012337">
    <property type="entry name" value="RNaseH-like_sf"/>
</dbReference>
<dbReference type="CDD" id="cd09274">
    <property type="entry name" value="RNase_HI_RT_Ty3"/>
    <property type="match status" value="1"/>
</dbReference>
<evidence type="ECO:0000259" key="9">
    <source>
        <dbReference type="PROSITE" id="PS50878"/>
    </source>
</evidence>
<dbReference type="CDD" id="cd01647">
    <property type="entry name" value="RT_LTR"/>
    <property type="match status" value="1"/>
</dbReference>
<dbReference type="GO" id="GO:0004519">
    <property type="term" value="F:endonuclease activity"/>
    <property type="evidence" value="ECO:0007669"/>
    <property type="project" value="UniProtKB-KW"/>
</dbReference>
<evidence type="ECO:0000256" key="6">
    <source>
        <dbReference type="ARBA" id="ARBA00022801"/>
    </source>
</evidence>
<dbReference type="PANTHER" id="PTHR37984">
    <property type="entry name" value="PROTEIN CBG26694"/>
    <property type="match status" value="1"/>
</dbReference>
<keyword evidence="7" id="KW-0695">RNA-directed DNA polymerase</keyword>
<evidence type="ECO:0000313" key="12">
    <source>
        <dbReference type="Proteomes" id="UP001234989"/>
    </source>
</evidence>
<dbReference type="InterPro" id="IPR043502">
    <property type="entry name" value="DNA/RNA_pol_sf"/>
</dbReference>
<evidence type="ECO:0000256" key="2">
    <source>
        <dbReference type="ARBA" id="ARBA00022679"/>
    </source>
</evidence>
<dbReference type="PROSITE" id="PS50994">
    <property type="entry name" value="INTEGRASE"/>
    <property type="match status" value="1"/>
</dbReference>
<evidence type="ECO:0000313" key="11">
    <source>
        <dbReference type="EMBL" id="WMV08474.1"/>
    </source>
</evidence>
<dbReference type="InterPro" id="IPR043128">
    <property type="entry name" value="Rev_trsase/Diguanyl_cyclase"/>
</dbReference>
<dbReference type="CDD" id="cd00024">
    <property type="entry name" value="CD_CSD"/>
    <property type="match status" value="1"/>
</dbReference>
<dbReference type="InterPro" id="IPR016197">
    <property type="entry name" value="Chromo-like_dom_sf"/>
</dbReference>
<dbReference type="Gene3D" id="2.40.70.10">
    <property type="entry name" value="Acid Proteases"/>
    <property type="match status" value="1"/>
</dbReference>
<dbReference type="InterPro" id="IPR041373">
    <property type="entry name" value="RT_RNaseH"/>
</dbReference>
<feature type="domain" description="Integrase catalytic" evidence="10">
    <location>
        <begin position="719"/>
        <end position="878"/>
    </location>
</feature>
<keyword evidence="6" id="KW-0378">Hydrolase</keyword>
<dbReference type="GO" id="GO:0015074">
    <property type="term" value="P:DNA integration"/>
    <property type="evidence" value="ECO:0007669"/>
    <property type="project" value="InterPro"/>
</dbReference>
<dbReference type="SMART" id="SM00298">
    <property type="entry name" value="CHROMO"/>
    <property type="match status" value="1"/>
</dbReference>
<dbReference type="InterPro" id="IPR050951">
    <property type="entry name" value="Retrovirus_Pol_polyprotein"/>
</dbReference>
<dbReference type="Pfam" id="PF24626">
    <property type="entry name" value="SH3_Tf2-1"/>
    <property type="match status" value="1"/>
</dbReference>
<dbReference type="InterPro" id="IPR036397">
    <property type="entry name" value="RNaseH_sf"/>
</dbReference>
<proteinExistence type="predicted"/>
<keyword evidence="2" id="KW-0808">Transferase</keyword>
<dbReference type="Gene3D" id="3.10.10.10">
    <property type="entry name" value="HIV Type 1 Reverse Transcriptase, subunit A, domain 1"/>
    <property type="match status" value="1"/>
</dbReference>
<dbReference type="Pfam" id="PF00078">
    <property type="entry name" value="RVT_1"/>
    <property type="match status" value="1"/>
</dbReference>
<dbReference type="AlphaFoldDB" id="A0AAF0PNZ7"/>
<evidence type="ECO:0000256" key="5">
    <source>
        <dbReference type="ARBA" id="ARBA00022759"/>
    </source>
</evidence>
<dbReference type="SUPFAM" id="SSF54160">
    <property type="entry name" value="Chromo domain-like"/>
    <property type="match status" value="1"/>
</dbReference>
<evidence type="ECO:0000259" key="8">
    <source>
        <dbReference type="PROSITE" id="PS50013"/>
    </source>
</evidence>
<dbReference type="SUPFAM" id="SSF56672">
    <property type="entry name" value="DNA/RNA polymerases"/>
    <property type="match status" value="1"/>
</dbReference>
<feature type="domain" description="Chromo" evidence="8">
    <location>
        <begin position="998"/>
        <end position="1042"/>
    </location>
</feature>
<dbReference type="GO" id="GO:0016787">
    <property type="term" value="F:hydrolase activity"/>
    <property type="evidence" value="ECO:0007669"/>
    <property type="project" value="UniProtKB-KW"/>
</dbReference>
<keyword evidence="5" id="KW-0255">Endonuclease</keyword>
<evidence type="ECO:0000259" key="10">
    <source>
        <dbReference type="PROSITE" id="PS50994"/>
    </source>
</evidence>
<dbReference type="FunFam" id="3.30.70.270:FF:000115">
    <property type="entry name" value="Polyprotein of retroviral origin, putative"/>
    <property type="match status" value="1"/>
</dbReference>
<gene>
    <name evidence="11" type="ORF">MTR67_001859</name>
</gene>
<evidence type="ECO:0000256" key="3">
    <source>
        <dbReference type="ARBA" id="ARBA00022695"/>
    </source>
</evidence>
<dbReference type="PROSITE" id="PS50878">
    <property type="entry name" value="RT_POL"/>
    <property type="match status" value="1"/>
</dbReference>
<dbReference type="GO" id="GO:0003676">
    <property type="term" value="F:nucleic acid binding"/>
    <property type="evidence" value="ECO:0007669"/>
    <property type="project" value="InterPro"/>
</dbReference>
<dbReference type="PANTHER" id="PTHR37984:SF5">
    <property type="entry name" value="PROTEIN NYNRIN-LIKE"/>
    <property type="match status" value="1"/>
</dbReference>
<dbReference type="InterPro" id="IPR000477">
    <property type="entry name" value="RT_dom"/>
</dbReference>
<name>A0AAF0PNZ7_SOLVR</name>
<feature type="domain" description="Reverse transcriptase" evidence="9">
    <location>
        <begin position="220"/>
        <end position="399"/>
    </location>
</feature>
<dbReference type="EMBL" id="CP133612">
    <property type="protein sequence ID" value="WMV08474.1"/>
    <property type="molecule type" value="Genomic_DNA"/>
</dbReference>
<keyword evidence="3" id="KW-0548">Nucleotidyltransferase</keyword>
<organism evidence="11 12">
    <name type="scientific">Solanum verrucosum</name>
    <dbReference type="NCBI Taxonomy" id="315347"/>
    <lineage>
        <taxon>Eukaryota</taxon>
        <taxon>Viridiplantae</taxon>
        <taxon>Streptophyta</taxon>
        <taxon>Embryophyta</taxon>
        <taxon>Tracheophyta</taxon>
        <taxon>Spermatophyta</taxon>
        <taxon>Magnoliopsida</taxon>
        <taxon>eudicotyledons</taxon>
        <taxon>Gunneridae</taxon>
        <taxon>Pentapetalae</taxon>
        <taxon>asterids</taxon>
        <taxon>lamiids</taxon>
        <taxon>Solanales</taxon>
        <taxon>Solanaceae</taxon>
        <taxon>Solanoideae</taxon>
        <taxon>Solaneae</taxon>
        <taxon>Solanum</taxon>
    </lineage>
</organism>
<dbReference type="Pfam" id="PF17917">
    <property type="entry name" value="RT_RNaseH"/>
    <property type="match status" value="1"/>
</dbReference>
<accession>A0AAF0PNZ7</accession>
<evidence type="ECO:0000256" key="1">
    <source>
        <dbReference type="ARBA" id="ARBA00012493"/>
    </source>
</evidence>
<dbReference type="GO" id="GO:0003964">
    <property type="term" value="F:RNA-directed DNA polymerase activity"/>
    <property type="evidence" value="ECO:0007669"/>
    <property type="project" value="UniProtKB-KW"/>
</dbReference>
<dbReference type="InterPro" id="IPR001584">
    <property type="entry name" value="Integrase_cat-core"/>
</dbReference>
<dbReference type="SUPFAM" id="SSF53098">
    <property type="entry name" value="Ribonuclease H-like"/>
    <property type="match status" value="1"/>
</dbReference>
<reference evidence="11" key="1">
    <citation type="submission" date="2023-08" db="EMBL/GenBank/DDBJ databases">
        <title>A de novo genome assembly of Solanum verrucosum Schlechtendal, a Mexican diploid species geographically isolated from the other diploid A-genome species in potato relatives.</title>
        <authorList>
            <person name="Hosaka K."/>
        </authorList>
    </citation>
    <scope>NUCLEOTIDE SEQUENCE</scope>
    <source>
        <tissue evidence="11">Young leaves</tissue>
    </source>
</reference>
<sequence>MADTGATHTFIDVNIAAKLGIKLTKSPSYVKTVNAKAQAIVGMAYGVSMSTENWVGKHNLMVMPLGDFEIILGVDFLRKFQFVPFPHLDGIMIMNENNAGFVKGIYPFGKINKVAKKKEKMMLLSAMSIDKGLKKGNETILAALVELKPDVKVEVPDCVDELLKQYADVMPPELPKKLTPRRDIDQKIELMPGTIAPAQAPYRMAPKELAELRKQLNELLDAGLIQPSKAPYGAPVLFQKKQDGTMRMCVDYRALNKATVKNKYPVPLVQDLMDRLSKACWFTKLDLRAGYWQVRIVEGDEPKTTCVTRYGFYEFLVIPFGLTNAPATFCNLMNNVLFDYLDDFVVVYLDDIVIYSRTLEEHVDHLSMVLSQLRKYTLYVKMEKCEFAQQEIKFLGHLVSKNQVRMDPKKVQAIVDWQAPRSVKDLRSFLGLANYYRKFIAGYSKREAALTDLLKKDVKYVWSVRCEEAFQNLKEAIASEPILKLPDFELPFEVQTDASDKAIGGMLVQEGHPVAFESRKLNGAEQRYSNHEKEMVVVIHCLQVWRVYLLGTRFVVRTDNVANTFFKTQKKLSPKQARWQEFLAEYDFMWEHKPGKHNQVGDALSRKEVFAAVYSISKLETDFIDRIRLCAANDSLYIKWMGQVQDGTMRRYWIEDDLLHFKGGRIVVPNGGGLRKDLMKEAHDTTWAGHPGVQKDVSSAVSCLFLAKDGKRYRGPLPIPERPWLSVSMDFISGFPKVDGKASIMVVVDRFSKYSVFIAAPNLCSSEIAAELFYKYVVKYFGVPADIVSDRDTRFTGRFWTALFNMMGTELKFSTANHPQTDGQTERINHLLEEYLRHYVTASQRNWVALLDTAQFCYNLHKSSATEMSPFEIVLGKQPMTPLDVAKTKNQGKCPAAYRVARDRLEMFSEAQDSLRKAQRCMKKYADQHRRSVEFNDGPFEVVKKVGEVAYRLNLPERLKIHPTFHVSFLKPYFADADDPDKNRSKRAPPSIATQLDVDIEKILDHRIVGTSKKNTKTEFLIHWKGKSAGDAVLEKAKDLWQFDDQFEDYLKIVSMRTSSSSGAGGLLDP</sequence>
<dbReference type="PROSITE" id="PS50013">
    <property type="entry name" value="CHROMO_2"/>
    <property type="match status" value="1"/>
</dbReference>
<dbReference type="Gene3D" id="3.30.70.270">
    <property type="match status" value="2"/>
</dbReference>
<dbReference type="SUPFAM" id="SSF50630">
    <property type="entry name" value="Acid proteases"/>
    <property type="match status" value="1"/>
</dbReference>
<keyword evidence="12" id="KW-1185">Reference proteome</keyword>